<dbReference type="HOGENOM" id="CLU_163140_2_1_11"/>
<dbReference type="NCBIfam" id="TIGR01552">
    <property type="entry name" value="phd_fam"/>
    <property type="match status" value="1"/>
</dbReference>
<dbReference type="OrthoDB" id="557859at2"/>
<dbReference type="Pfam" id="PF02604">
    <property type="entry name" value="PhdYeFM_antitox"/>
    <property type="match status" value="1"/>
</dbReference>
<dbReference type="STRING" id="469383.Cwoe_0212"/>
<dbReference type="Gene3D" id="3.40.1620.10">
    <property type="entry name" value="YefM-like domain"/>
    <property type="match status" value="1"/>
</dbReference>
<gene>
    <name evidence="4" type="ordered locus">Cwoe_0212</name>
</gene>
<reference evidence="4 5" key="1">
    <citation type="journal article" date="2010" name="Stand. Genomic Sci.">
        <title>Complete genome sequence of Conexibacter woesei type strain (ID131577).</title>
        <authorList>
            <person name="Pukall R."/>
            <person name="Lapidus A."/>
            <person name="Glavina Del Rio T."/>
            <person name="Copeland A."/>
            <person name="Tice H."/>
            <person name="Cheng J.-F."/>
            <person name="Lucas S."/>
            <person name="Chen F."/>
            <person name="Nolan M."/>
            <person name="Bruce D."/>
            <person name="Goodwin L."/>
            <person name="Pitluck S."/>
            <person name="Mavromatis K."/>
            <person name="Ivanova N."/>
            <person name="Ovchinnikova G."/>
            <person name="Pati A."/>
            <person name="Chen A."/>
            <person name="Palaniappan K."/>
            <person name="Land M."/>
            <person name="Hauser L."/>
            <person name="Chang Y.-J."/>
            <person name="Jeffries C.D."/>
            <person name="Chain P."/>
            <person name="Meincke L."/>
            <person name="Sims D."/>
            <person name="Brettin T."/>
            <person name="Detter J.C."/>
            <person name="Rohde M."/>
            <person name="Goeker M."/>
            <person name="Bristow J."/>
            <person name="Eisen J.A."/>
            <person name="Markowitz V."/>
            <person name="Kyrpides N.C."/>
            <person name="Klenk H.-P."/>
            <person name="Hugenholtz P."/>
        </authorList>
    </citation>
    <scope>NUCLEOTIDE SEQUENCE [LARGE SCALE GENOMIC DNA]</scope>
    <source>
        <strain evidence="5">DSM 14684 / CIP 108061 / JCM 11494 / NBRC 100937 / ID131577</strain>
    </source>
</reference>
<evidence type="ECO:0000256" key="2">
    <source>
        <dbReference type="RuleBase" id="RU362080"/>
    </source>
</evidence>
<dbReference type="RefSeq" id="WP_012931701.1">
    <property type="nucleotide sequence ID" value="NC_013739.1"/>
</dbReference>
<organism evidence="4 5">
    <name type="scientific">Conexibacter woesei (strain DSM 14684 / CCUG 47730 / CIP 108061 / JCM 11494 / NBRC 100937 / ID131577)</name>
    <dbReference type="NCBI Taxonomy" id="469383"/>
    <lineage>
        <taxon>Bacteria</taxon>
        <taxon>Bacillati</taxon>
        <taxon>Actinomycetota</taxon>
        <taxon>Thermoleophilia</taxon>
        <taxon>Solirubrobacterales</taxon>
        <taxon>Conexibacteraceae</taxon>
        <taxon>Conexibacter</taxon>
    </lineage>
</organism>
<sequence>MREIGIRQLKNETSALIEQVEHGEVLTVTRRGRPVARVVPAGMSPGIAQLVETGRVRWSGRKPALPPAVELRGDGPTAAEMVIDDRGDR</sequence>
<proteinExistence type="inferred from homology"/>
<evidence type="ECO:0000256" key="3">
    <source>
        <dbReference type="SAM" id="MobiDB-lite"/>
    </source>
</evidence>
<dbReference type="EMBL" id="CP001854">
    <property type="protein sequence ID" value="ADB48648.1"/>
    <property type="molecule type" value="Genomic_DNA"/>
</dbReference>
<dbReference type="AlphaFoldDB" id="D3F570"/>
<dbReference type="eggNOG" id="COG4118">
    <property type="taxonomic scope" value="Bacteria"/>
</dbReference>
<comment type="similarity">
    <text evidence="1 2">Belongs to the phD/YefM antitoxin family.</text>
</comment>
<accession>D3F570</accession>
<dbReference type="InterPro" id="IPR006442">
    <property type="entry name" value="Antitoxin_Phd/YefM"/>
</dbReference>
<dbReference type="SUPFAM" id="SSF143120">
    <property type="entry name" value="YefM-like"/>
    <property type="match status" value="1"/>
</dbReference>
<dbReference type="KEGG" id="cwo:Cwoe_0212"/>
<reference evidence="5" key="2">
    <citation type="submission" date="2010-01" db="EMBL/GenBank/DDBJ databases">
        <title>The complete genome of Conexibacter woesei DSM 14684.</title>
        <authorList>
            <consortium name="US DOE Joint Genome Institute (JGI-PGF)"/>
            <person name="Lucas S."/>
            <person name="Copeland A."/>
            <person name="Lapidus A."/>
            <person name="Glavina del Rio T."/>
            <person name="Dalin E."/>
            <person name="Tice H."/>
            <person name="Bruce D."/>
            <person name="Goodwin L."/>
            <person name="Pitluck S."/>
            <person name="Kyrpides N."/>
            <person name="Mavromatis K."/>
            <person name="Ivanova N."/>
            <person name="Mikhailova N."/>
            <person name="Chertkov O."/>
            <person name="Brettin T."/>
            <person name="Detter J.C."/>
            <person name="Han C."/>
            <person name="Larimer F."/>
            <person name="Land M."/>
            <person name="Hauser L."/>
            <person name="Markowitz V."/>
            <person name="Cheng J.-F."/>
            <person name="Hugenholtz P."/>
            <person name="Woyke T."/>
            <person name="Wu D."/>
            <person name="Pukall R."/>
            <person name="Steenblock K."/>
            <person name="Schneider S."/>
            <person name="Klenk H.-P."/>
            <person name="Eisen J.A."/>
        </authorList>
    </citation>
    <scope>NUCLEOTIDE SEQUENCE [LARGE SCALE GENOMIC DNA]</scope>
    <source>
        <strain evidence="5">DSM 14684 / CIP 108061 / JCM 11494 / NBRC 100937 / ID131577</strain>
    </source>
</reference>
<evidence type="ECO:0000313" key="4">
    <source>
        <dbReference type="EMBL" id="ADB48648.1"/>
    </source>
</evidence>
<comment type="function">
    <text evidence="2">Antitoxin component of a type II toxin-antitoxin (TA) system.</text>
</comment>
<name>D3F570_CONWI</name>
<dbReference type="InterPro" id="IPR036165">
    <property type="entry name" value="YefM-like_sf"/>
</dbReference>
<evidence type="ECO:0000313" key="5">
    <source>
        <dbReference type="Proteomes" id="UP000008229"/>
    </source>
</evidence>
<dbReference type="Proteomes" id="UP000008229">
    <property type="component" value="Chromosome"/>
</dbReference>
<feature type="region of interest" description="Disordered" evidence="3">
    <location>
        <begin position="61"/>
        <end position="89"/>
    </location>
</feature>
<evidence type="ECO:0000256" key="1">
    <source>
        <dbReference type="ARBA" id="ARBA00009981"/>
    </source>
</evidence>
<keyword evidence="5" id="KW-1185">Reference proteome</keyword>
<protein>
    <recommendedName>
        <fullName evidence="2">Antitoxin</fullName>
    </recommendedName>
</protein>